<keyword evidence="2" id="KW-0808">Transferase</keyword>
<dbReference type="FunFam" id="3.40.630.30:FF:000064">
    <property type="entry name" value="GNAT family acetyltransferase"/>
    <property type="match status" value="1"/>
</dbReference>
<sequence>MDLVTIRQAKNDDCDQIMGLVQELADFEKLSDQVKINGDVLRRDGFGDHPFFRCIIAEVTGAGNSEKGKIVAYGLYFFTYSTFEGRMIYLEDLYVTPSWRGKGIGTRIWKDIAKIAVETDCQRMQWTVLNWNQSAIELYKNRGAVDLTLAEKWHIFRMRRRQLEIFANT</sequence>
<reference evidence="5 6" key="1">
    <citation type="submission" date="2024-11" db="EMBL/GenBank/DDBJ databases">
        <title>Chromosome-level genome assembly of the freshwater bivalve Anodonta woodiana.</title>
        <authorList>
            <person name="Chen X."/>
        </authorList>
    </citation>
    <scope>NUCLEOTIDE SEQUENCE [LARGE SCALE GENOMIC DNA]</scope>
    <source>
        <strain evidence="5">MN2024</strain>
        <tissue evidence="5">Gills</tissue>
    </source>
</reference>
<organism evidence="5 6">
    <name type="scientific">Sinanodonta woodiana</name>
    <name type="common">Chinese pond mussel</name>
    <name type="synonym">Anodonta woodiana</name>
    <dbReference type="NCBI Taxonomy" id="1069815"/>
    <lineage>
        <taxon>Eukaryota</taxon>
        <taxon>Metazoa</taxon>
        <taxon>Spiralia</taxon>
        <taxon>Lophotrochozoa</taxon>
        <taxon>Mollusca</taxon>
        <taxon>Bivalvia</taxon>
        <taxon>Autobranchia</taxon>
        <taxon>Heteroconchia</taxon>
        <taxon>Palaeoheterodonta</taxon>
        <taxon>Unionida</taxon>
        <taxon>Unionoidea</taxon>
        <taxon>Unionidae</taxon>
        <taxon>Unioninae</taxon>
        <taxon>Sinanodonta</taxon>
    </lineage>
</organism>
<keyword evidence="6" id="KW-1185">Reference proteome</keyword>
<dbReference type="Pfam" id="PF00583">
    <property type="entry name" value="Acetyltransf_1"/>
    <property type="match status" value="1"/>
</dbReference>
<dbReference type="PROSITE" id="PS51186">
    <property type="entry name" value="GNAT"/>
    <property type="match status" value="1"/>
</dbReference>
<dbReference type="PANTHER" id="PTHR10545:SF29">
    <property type="entry name" value="GH14572P-RELATED"/>
    <property type="match status" value="1"/>
</dbReference>
<keyword evidence="3" id="KW-0012">Acyltransferase</keyword>
<evidence type="ECO:0000313" key="6">
    <source>
        <dbReference type="Proteomes" id="UP001634394"/>
    </source>
</evidence>
<dbReference type="AlphaFoldDB" id="A0ABD3UHB8"/>
<dbReference type="SUPFAM" id="SSF55729">
    <property type="entry name" value="Acyl-CoA N-acyltransferases (Nat)"/>
    <property type="match status" value="1"/>
</dbReference>
<dbReference type="PANTHER" id="PTHR10545">
    <property type="entry name" value="DIAMINE N-ACETYLTRANSFERASE"/>
    <property type="match status" value="1"/>
</dbReference>
<dbReference type="Proteomes" id="UP001634394">
    <property type="component" value="Unassembled WGS sequence"/>
</dbReference>
<comment type="caution">
    <text evidence="5">The sequence shown here is derived from an EMBL/GenBank/DDBJ whole genome shotgun (WGS) entry which is preliminary data.</text>
</comment>
<dbReference type="InterPro" id="IPR000182">
    <property type="entry name" value="GNAT_dom"/>
</dbReference>
<dbReference type="GO" id="GO:0008080">
    <property type="term" value="F:N-acetyltransferase activity"/>
    <property type="evidence" value="ECO:0007669"/>
    <property type="project" value="UniProtKB-ARBA"/>
</dbReference>
<dbReference type="CDD" id="cd04301">
    <property type="entry name" value="NAT_SF"/>
    <property type="match status" value="1"/>
</dbReference>
<evidence type="ECO:0000256" key="1">
    <source>
        <dbReference type="ARBA" id="ARBA00008694"/>
    </source>
</evidence>
<evidence type="ECO:0000259" key="4">
    <source>
        <dbReference type="PROSITE" id="PS51186"/>
    </source>
</evidence>
<dbReference type="Gene3D" id="3.40.630.30">
    <property type="match status" value="1"/>
</dbReference>
<dbReference type="InterPro" id="IPR051016">
    <property type="entry name" value="Diverse_Substrate_AcTransf"/>
</dbReference>
<protein>
    <recommendedName>
        <fullName evidence="4">N-acetyltransferase domain-containing protein</fullName>
    </recommendedName>
</protein>
<accession>A0ABD3UHB8</accession>
<evidence type="ECO:0000256" key="2">
    <source>
        <dbReference type="ARBA" id="ARBA00022679"/>
    </source>
</evidence>
<feature type="domain" description="N-acetyltransferase" evidence="4">
    <location>
        <begin position="4"/>
        <end position="163"/>
    </location>
</feature>
<dbReference type="InterPro" id="IPR016181">
    <property type="entry name" value="Acyl_CoA_acyltransferase"/>
</dbReference>
<gene>
    <name evidence="5" type="ORF">ACJMK2_018530</name>
</gene>
<comment type="similarity">
    <text evidence="1">Belongs to the acetyltransferase family.</text>
</comment>
<dbReference type="EMBL" id="JBJQND010000016">
    <property type="protein sequence ID" value="KAL3847627.1"/>
    <property type="molecule type" value="Genomic_DNA"/>
</dbReference>
<proteinExistence type="inferred from homology"/>
<evidence type="ECO:0000256" key="3">
    <source>
        <dbReference type="ARBA" id="ARBA00023315"/>
    </source>
</evidence>
<evidence type="ECO:0000313" key="5">
    <source>
        <dbReference type="EMBL" id="KAL3847627.1"/>
    </source>
</evidence>
<name>A0ABD3UHB8_SINWO</name>